<dbReference type="SMART" id="SM00028">
    <property type="entry name" value="TPR"/>
    <property type="match status" value="1"/>
</dbReference>
<comment type="subcellular location">
    <subcellularLocation>
        <location evidence="1">Cytoplasm</location>
    </subcellularLocation>
</comment>
<dbReference type="PROSITE" id="PS50005">
    <property type="entry name" value="TPR"/>
    <property type="match status" value="1"/>
</dbReference>
<keyword evidence="4 5" id="KW-0802">TPR repeat</keyword>
<evidence type="ECO:0000256" key="4">
    <source>
        <dbReference type="ARBA" id="ARBA00022803"/>
    </source>
</evidence>
<organism evidence="7 8">
    <name type="scientific">Stentor coeruleus</name>
    <dbReference type="NCBI Taxonomy" id="5963"/>
    <lineage>
        <taxon>Eukaryota</taxon>
        <taxon>Sar</taxon>
        <taxon>Alveolata</taxon>
        <taxon>Ciliophora</taxon>
        <taxon>Postciliodesmatophora</taxon>
        <taxon>Heterotrichea</taxon>
        <taxon>Heterotrichida</taxon>
        <taxon>Stentoridae</taxon>
        <taxon>Stentor</taxon>
    </lineage>
</organism>
<protein>
    <recommendedName>
        <fullName evidence="6">STI1/HOP DP domain-containing protein</fullName>
    </recommendedName>
</protein>
<sequence length="137" mass="15335">MEFSRALVDVDKALELEPNHIRALVRKGNVHYMLKEYHKSTETFQKVLQLDPNNDEAKEGNQKVMAAINSTSDKPDEEGKRHAMADPEIQGILRYPTIQQVLKDLQEPPNGSQGYLRDPKIMAALSKLAAAGVIRLG</sequence>
<evidence type="ECO:0000256" key="1">
    <source>
        <dbReference type="ARBA" id="ARBA00004496"/>
    </source>
</evidence>
<dbReference type="PANTHER" id="PTHR22904:SF523">
    <property type="entry name" value="STRESS-INDUCED-PHOSPHOPROTEIN 1"/>
    <property type="match status" value="1"/>
</dbReference>
<accession>A0A1R2BFA4</accession>
<dbReference type="Gene3D" id="1.10.260.100">
    <property type="match status" value="1"/>
</dbReference>
<dbReference type="GO" id="GO:0005737">
    <property type="term" value="C:cytoplasm"/>
    <property type="evidence" value="ECO:0007669"/>
    <property type="project" value="UniProtKB-SubCell"/>
</dbReference>
<feature type="repeat" description="TPR" evidence="5">
    <location>
        <begin position="21"/>
        <end position="54"/>
    </location>
</feature>
<dbReference type="Pfam" id="PF17830">
    <property type="entry name" value="STI1-HOP_DP"/>
    <property type="match status" value="1"/>
</dbReference>
<comment type="caution">
    <text evidence="7">The sequence shown here is derived from an EMBL/GenBank/DDBJ whole genome shotgun (WGS) entry which is preliminary data.</text>
</comment>
<dbReference type="InterPro" id="IPR019734">
    <property type="entry name" value="TPR_rpt"/>
</dbReference>
<dbReference type="SUPFAM" id="SSF48452">
    <property type="entry name" value="TPR-like"/>
    <property type="match status" value="1"/>
</dbReference>
<dbReference type="Proteomes" id="UP000187209">
    <property type="component" value="Unassembled WGS sequence"/>
</dbReference>
<evidence type="ECO:0000256" key="2">
    <source>
        <dbReference type="ARBA" id="ARBA00022490"/>
    </source>
</evidence>
<dbReference type="Pfam" id="PF00515">
    <property type="entry name" value="TPR_1"/>
    <property type="match status" value="1"/>
</dbReference>
<reference evidence="7 8" key="1">
    <citation type="submission" date="2016-11" db="EMBL/GenBank/DDBJ databases">
        <title>The macronuclear genome of Stentor coeruleus: a giant cell with tiny introns.</title>
        <authorList>
            <person name="Slabodnick M."/>
            <person name="Ruby J.G."/>
            <person name="Reiff S.B."/>
            <person name="Swart E.C."/>
            <person name="Gosai S."/>
            <person name="Prabakaran S."/>
            <person name="Witkowska E."/>
            <person name="Larue G.E."/>
            <person name="Fisher S."/>
            <person name="Freeman R.M."/>
            <person name="Gunawardena J."/>
            <person name="Chu W."/>
            <person name="Stover N.A."/>
            <person name="Gregory B.D."/>
            <person name="Nowacki M."/>
            <person name="Derisi J."/>
            <person name="Roy S.W."/>
            <person name="Marshall W.F."/>
            <person name="Sood P."/>
        </authorList>
    </citation>
    <scope>NUCLEOTIDE SEQUENCE [LARGE SCALE GENOMIC DNA]</scope>
    <source>
        <strain evidence="7">WM001</strain>
    </source>
</reference>
<dbReference type="InterPro" id="IPR011990">
    <property type="entry name" value="TPR-like_helical_dom_sf"/>
</dbReference>
<dbReference type="GO" id="GO:0051879">
    <property type="term" value="F:Hsp90 protein binding"/>
    <property type="evidence" value="ECO:0007669"/>
    <property type="project" value="TreeGrafter"/>
</dbReference>
<gene>
    <name evidence="7" type="ORF">SteCoe_25559</name>
</gene>
<keyword evidence="3" id="KW-0677">Repeat</keyword>
<keyword evidence="8" id="KW-1185">Reference proteome</keyword>
<feature type="domain" description="STI1/HOP DP" evidence="6">
    <location>
        <begin position="76"/>
        <end position="128"/>
    </location>
</feature>
<evidence type="ECO:0000256" key="5">
    <source>
        <dbReference type="PROSITE-ProRule" id="PRU00339"/>
    </source>
</evidence>
<dbReference type="PANTHER" id="PTHR22904">
    <property type="entry name" value="TPR REPEAT CONTAINING PROTEIN"/>
    <property type="match status" value="1"/>
</dbReference>
<dbReference type="AlphaFoldDB" id="A0A1R2BFA4"/>
<dbReference type="FunFam" id="1.10.260.100:FF:000002">
    <property type="entry name" value="Stress-induced-phosphoprotein 1 (Hsp70/Hsp90-organizing)"/>
    <property type="match status" value="1"/>
</dbReference>
<dbReference type="Gene3D" id="1.25.40.10">
    <property type="entry name" value="Tetratricopeptide repeat domain"/>
    <property type="match status" value="1"/>
</dbReference>
<dbReference type="PROSITE" id="PS50293">
    <property type="entry name" value="TPR_REGION"/>
    <property type="match status" value="1"/>
</dbReference>
<evidence type="ECO:0000313" key="7">
    <source>
        <dbReference type="EMBL" id="OMJ75325.1"/>
    </source>
</evidence>
<keyword evidence="2" id="KW-0963">Cytoplasm</keyword>
<name>A0A1R2BFA4_9CILI</name>
<evidence type="ECO:0000313" key="8">
    <source>
        <dbReference type="Proteomes" id="UP000187209"/>
    </source>
</evidence>
<evidence type="ECO:0000256" key="3">
    <source>
        <dbReference type="ARBA" id="ARBA00022737"/>
    </source>
</evidence>
<dbReference type="OrthoDB" id="2423701at2759"/>
<dbReference type="InterPro" id="IPR041243">
    <property type="entry name" value="STI1/HOP_DP"/>
</dbReference>
<dbReference type="EMBL" id="MPUH01000697">
    <property type="protein sequence ID" value="OMJ75325.1"/>
    <property type="molecule type" value="Genomic_DNA"/>
</dbReference>
<proteinExistence type="predicted"/>
<evidence type="ECO:0000259" key="6">
    <source>
        <dbReference type="Pfam" id="PF17830"/>
    </source>
</evidence>